<gene>
    <name evidence="2" type="ORF">FGO68_gene8625</name>
</gene>
<reference evidence="2" key="1">
    <citation type="submission" date="2019-06" db="EMBL/GenBank/DDBJ databases">
        <authorList>
            <person name="Zheng W."/>
        </authorList>
    </citation>
    <scope>NUCLEOTIDE SEQUENCE</scope>
    <source>
        <strain evidence="2">QDHG01</strain>
    </source>
</reference>
<feature type="region of interest" description="Disordered" evidence="1">
    <location>
        <begin position="144"/>
        <end position="186"/>
    </location>
</feature>
<sequence>MSNNCKADKKVRFDVIVKDLFRSFRKDLHMKLELLRDDNPRNKSFDSILKLYKNFQQIPYQNRRNFAYFAKLYQGGKKNLPFKQICDYSGIQEEELEFLDDLFKSKANKKNFCMFMKIKYLKDLLLTFLQENLAQVLLDRKSHSKDNSTYDQTDSEEDIIGANNIKQGISRRQSKTKRKQSKKETVYVHSDTSLEISENSSTSTSHPKPWDLDDMIRLHFELSKYYLPERNFWPQELQFITTIPFKVPNKGRPKH</sequence>
<name>A0A8J8T2B6_HALGN</name>
<keyword evidence="3" id="KW-1185">Reference proteome</keyword>
<proteinExistence type="predicted"/>
<accession>A0A8J8T2B6</accession>
<dbReference type="Proteomes" id="UP000785679">
    <property type="component" value="Unassembled WGS sequence"/>
</dbReference>
<comment type="caution">
    <text evidence="2">The sequence shown here is derived from an EMBL/GenBank/DDBJ whole genome shotgun (WGS) entry which is preliminary data.</text>
</comment>
<protein>
    <submittedName>
        <fullName evidence="2">Uncharacterized protein</fullName>
    </submittedName>
</protein>
<feature type="compositionally biased region" description="Basic residues" evidence="1">
    <location>
        <begin position="172"/>
        <end position="181"/>
    </location>
</feature>
<evidence type="ECO:0000256" key="1">
    <source>
        <dbReference type="SAM" id="MobiDB-lite"/>
    </source>
</evidence>
<dbReference type="AlphaFoldDB" id="A0A8J8T2B6"/>
<organism evidence="2 3">
    <name type="scientific">Halteria grandinella</name>
    <dbReference type="NCBI Taxonomy" id="5974"/>
    <lineage>
        <taxon>Eukaryota</taxon>
        <taxon>Sar</taxon>
        <taxon>Alveolata</taxon>
        <taxon>Ciliophora</taxon>
        <taxon>Intramacronucleata</taxon>
        <taxon>Spirotrichea</taxon>
        <taxon>Stichotrichia</taxon>
        <taxon>Sporadotrichida</taxon>
        <taxon>Halteriidae</taxon>
        <taxon>Halteria</taxon>
    </lineage>
</organism>
<evidence type="ECO:0000313" key="3">
    <source>
        <dbReference type="Proteomes" id="UP000785679"/>
    </source>
</evidence>
<dbReference type="EMBL" id="RRYP01009156">
    <property type="protein sequence ID" value="TNV79265.1"/>
    <property type="molecule type" value="Genomic_DNA"/>
</dbReference>
<evidence type="ECO:0000313" key="2">
    <source>
        <dbReference type="EMBL" id="TNV79265.1"/>
    </source>
</evidence>